<sequence length="68" mass="7499">MMTSLSKRGLANVGNITGSGAMDAKEDDDGIDLFGSEKEKEEAKKLRSMNQRKPKSLHLMPSLPSCWM</sequence>
<feature type="compositionally biased region" description="Basic residues" evidence="1">
    <location>
        <begin position="46"/>
        <end position="56"/>
    </location>
</feature>
<dbReference type="AlphaFoldDB" id="A0A8J6GFU1"/>
<organism evidence="2 3">
    <name type="scientific">Microtus ochrogaster</name>
    <name type="common">Prairie vole</name>
    <dbReference type="NCBI Taxonomy" id="79684"/>
    <lineage>
        <taxon>Eukaryota</taxon>
        <taxon>Metazoa</taxon>
        <taxon>Chordata</taxon>
        <taxon>Craniata</taxon>
        <taxon>Vertebrata</taxon>
        <taxon>Euteleostomi</taxon>
        <taxon>Mammalia</taxon>
        <taxon>Eutheria</taxon>
        <taxon>Euarchontoglires</taxon>
        <taxon>Glires</taxon>
        <taxon>Rodentia</taxon>
        <taxon>Myomorpha</taxon>
        <taxon>Muroidea</taxon>
        <taxon>Cricetidae</taxon>
        <taxon>Arvicolinae</taxon>
        <taxon>Microtus</taxon>
    </lineage>
</organism>
<dbReference type="EMBL" id="JAATJU010022892">
    <property type="protein sequence ID" value="KAH0509492.1"/>
    <property type="molecule type" value="Genomic_DNA"/>
</dbReference>
<evidence type="ECO:0000313" key="3">
    <source>
        <dbReference type="Proteomes" id="UP000710432"/>
    </source>
</evidence>
<proteinExistence type="predicted"/>
<evidence type="ECO:0000313" key="2">
    <source>
        <dbReference type="EMBL" id="KAH0509492.1"/>
    </source>
</evidence>
<accession>A0A8J6GFU1</accession>
<dbReference type="Proteomes" id="UP000710432">
    <property type="component" value="Unassembled WGS sequence"/>
</dbReference>
<feature type="region of interest" description="Disordered" evidence="1">
    <location>
        <begin position="1"/>
        <end position="68"/>
    </location>
</feature>
<gene>
    <name evidence="2" type="ORF">LTLLF_104905</name>
</gene>
<evidence type="ECO:0000256" key="1">
    <source>
        <dbReference type="SAM" id="MobiDB-lite"/>
    </source>
</evidence>
<comment type="caution">
    <text evidence="2">The sequence shown here is derived from an EMBL/GenBank/DDBJ whole genome shotgun (WGS) entry which is preliminary data.</text>
</comment>
<protein>
    <submittedName>
        <fullName evidence="2">Uncharacterized protein</fullName>
    </submittedName>
</protein>
<feature type="compositionally biased region" description="Basic and acidic residues" evidence="1">
    <location>
        <begin position="35"/>
        <end position="45"/>
    </location>
</feature>
<name>A0A8J6GFU1_MICOH</name>
<reference evidence="2" key="1">
    <citation type="submission" date="2020-03" db="EMBL/GenBank/DDBJ databases">
        <title>Studies in the Genomics of Life Span.</title>
        <authorList>
            <person name="Glass D."/>
        </authorList>
    </citation>
    <scope>NUCLEOTIDE SEQUENCE</scope>
    <source>
        <strain evidence="2">LTLLF</strain>
        <tissue evidence="2">Muscle</tissue>
    </source>
</reference>